<gene>
    <name evidence="3" type="ORF">LKD32_10325</name>
</gene>
<feature type="transmembrane region" description="Helical" evidence="1">
    <location>
        <begin position="134"/>
        <end position="163"/>
    </location>
</feature>
<evidence type="ECO:0000313" key="4">
    <source>
        <dbReference type="Proteomes" id="UP001198962"/>
    </source>
</evidence>
<dbReference type="AlphaFoldDB" id="A0AAE3AR48"/>
<dbReference type="EMBL" id="JAJEPU010000030">
    <property type="protein sequence ID" value="MCC2165266.1"/>
    <property type="molecule type" value="Genomic_DNA"/>
</dbReference>
<feature type="transmembrane region" description="Helical" evidence="1">
    <location>
        <begin position="90"/>
        <end position="114"/>
    </location>
</feature>
<organism evidence="3 4">
    <name type="scientific">Brotaphodocola catenula</name>
    <dbReference type="NCBI Taxonomy" id="2885361"/>
    <lineage>
        <taxon>Bacteria</taxon>
        <taxon>Bacillati</taxon>
        <taxon>Bacillota</taxon>
        <taxon>Clostridia</taxon>
        <taxon>Lachnospirales</taxon>
        <taxon>Lachnospiraceae</taxon>
        <taxon>Brotaphodocola</taxon>
    </lineage>
</organism>
<evidence type="ECO:0000259" key="2">
    <source>
        <dbReference type="Pfam" id="PF07158"/>
    </source>
</evidence>
<dbReference type="InterPro" id="IPR009827">
    <property type="entry name" value="MatC_N"/>
</dbReference>
<proteinExistence type="predicted"/>
<feature type="transmembrane region" description="Helical" evidence="1">
    <location>
        <begin position="175"/>
        <end position="197"/>
    </location>
</feature>
<evidence type="ECO:0000313" key="3">
    <source>
        <dbReference type="EMBL" id="MCC2165266.1"/>
    </source>
</evidence>
<feature type="domain" description="Dicarboxylate carrier MatC N-terminal" evidence="2">
    <location>
        <begin position="1"/>
        <end position="147"/>
    </location>
</feature>
<name>A0AAE3AR48_9FIRM</name>
<keyword evidence="1" id="KW-0472">Membrane</keyword>
<reference evidence="3" key="1">
    <citation type="submission" date="2021-10" db="EMBL/GenBank/DDBJ databases">
        <title>Anaerobic single-cell dispensing facilitates the cultivation of human gut bacteria.</title>
        <authorList>
            <person name="Afrizal A."/>
        </authorList>
    </citation>
    <scope>NUCLEOTIDE SEQUENCE</scope>
    <source>
        <strain evidence="3">CLA-AA-H274</strain>
    </source>
</reference>
<sequence length="224" mass="23383">MGLQVVALLFLVGAIVLGFTKKMNVGIVCFGLALVLGTLGGMNAGDIYKGFPYKLFATLLGTMMFFSLLQQNGTLEKISKRLIGLCGKNTFLVPIIVYVVSFVLSAAGPGAISVQSVTVIFAVSLSVQMNVNPILMGVMAILGAVGGTASPIALTGIIVGDLLTEMGIEGLSNQIFLGVSISNLICAIVMYIVLGGYKIRATVSKTSDKANDHFAGKRDLSGNR</sequence>
<dbReference type="Proteomes" id="UP001198962">
    <property type="component" value="Unassembled WGS sequence"/>
</dbReference>
<comment type="caution">
    <text evidence="3">The sequence shown here is derived from an EMBL/GenBank/DDBJ whole genome shotgun (WGS) entry which is preliminary data.</text>
</comment>
<dbReference type="RefSeq" id="WP_308451621.1">
    <property type="nucleotide sequence ID" value="NZ_JAJEPU010000030.1"/>
</dbReference>
<keyword evidence="1" id="KW-1133">Transmembrane helix</keyword>
<keyword evidence="1" id="KW-0812">Transmembrane</keyword>
<keyword evidence="4" id="KW-1185">Reference proteome</keyword>
<accession>A0AAE3AR48</accession>
<protein>
    <recommendedName>
        <fullName evidence="2">Dicarboxylate carrier MatC N-terminal domain-containing protein</fullName>
    </recommendedName>
</protein>
<dbReference type="Pfam" id="PF07158">
    <property type="entry name" value="MatC_N"/>
    <property type="match status" value="1"/>
</dbReference>
<evidence type="ECO:0000256" key="1">
    <source>
        <dbReference type="SAM" id="Phobius"/>
    </source>
</evidence>
<feature type="transmembrane region" description="Helical" evidence="1">
    <location>
        <begin position="51"/>
        <end position="69"/>
    </location>
</feature>